<proteinExistence type="predicted"/>
<accession>A0A6V7QF30</accession>
<feature type="region of interest" description="Disordered" evidence="1">
    <location>
        <begin position="1"/>
        <end position="42"/>
    </location>
</feature>
<dbReference type="InterPro" id="IPR019410">
    <property type="entry name" value="Methyltransf_16"/>
</dbReference>
<sequence length="265" mass="28402">MAGSDSDSDGDMALLSTLLEEDTGSQGNPTGDGDGDGDGGAVESHHLRSIDAAIVVRQLPSRGLSFQLWPAAATLVSLLDLNPSLLLLPPKPSLRILELGSGTGLVGLAAAAALRARVVLTDLPHVLPNLRFNARANAPLLASRGAAAVRQLRWGERDDLLPLAASEGPFDAVLGSDVVYYDHLFDPLLETLGHLVRGEVAFIMAHLRRWKKRDAVFSARPRRCSTLRCSTRPRRCPGAVSGSPYIDSRRREGDDDTGDNLVTRF</sequence>
<evidence type="ECO:0000313" key="2">
    <source>
        <dbReference type="EMBL" id="CAD1841435.1"/>
    </source>
</evidence>
<dbReference type="AlphaFoldDB" id="A0A6V7QF30"/>
<protein>
    <recommendedName>
        <fullName evidence="3">Protein N-lysine methyltransferase METTL21A</fullName>
    </recommendedName>
</protein>
<evidence type="ECO:0008006" key="3">
    <source>
        <dbReference type="Google" id="ProtNLM"/>
    </source>
</evidence>
<gene>
    <name evidence="2" type="ORF">CB5_LOCUS24646</name>
</gene>
<dbReference type="SUPFAM" id="SSF53335">
    <property type="entry name" value="S-adenosyl-L-methionine-dependent methyltransferases"/>
    <property type="match status" value="1"/>
</dbReference>
<feature type="region of interest" description="Disordered" evidence="1">
    <location>
        <begin position="237"/>
        <end position="265"/>
    </location>
</feature>
<reference evidence="2" key="1">
    <citation type="submission" date="2020-07" db="EMBL/GenBank/DDBJ databases">
        <authorList>
            <person name="Lin J."/>
        </authorList>
    </citation>
    <scope>NUCLEOTIDE SEQUENCE</scope>
</reference>
<dbReference type="PANTHER" id="PTHR14614">
    <property type="entry name" value="HEPATOCELLULAR CARCINOMA-ASSOCIATED ANTIGEN"/>
    <property type="match status" value="1"/>
</dbReference>
<organism evidence="2">
    <name type="scientific">Ananas comosus var. bracteatus</name>
    <name type="common">red pineapple</name>
    <dbReference type="NCBI Taxonomy" id="296719"/>
    <lineage>
        <taxon>Eukaryota</taxon>
        <taxon>Viridiplantae</taxon>
        <taxon>Streptophyta</taxon>
        <taxon>Embryophyta</taxon>
        <taxon>Tracheophyta</taxon>
        <taxon>Spermatophyta</taxon>
        <taxon>Magnoliopsida</taxon>
        <taxon>Liliopsida</taxon>
        <taxon>Poales</taxon>
        <taxon>Bromeliaceae</taxon>
        <taxon>Bromelioideae</taxon>
        <taxon>Ananas</taxon>
    </lineage>
</organism>
<dbReference type="EMBL" id="LR862135">
    <property type="protein sequence ID" value="CAD1841435.1"/>
    <property type="molecule type" value="Genomic_DNA"/>
</dbReference>
<name>A0A6V7QF30_ANACO</name>
<dbReference type="InterPro" id="IPR029063">
    <property type="entry name" value="SAM-dependent_MTases_sf"/>
</dbReference>
<dbReference type="Pfam" id="PF10294">
    <property type="entry name" value="Methyltransf_16"/>
    <property type="match status" value="1"/>
</dbReference>
<dbReference type="PANTHER" id="PTHR14614:SF132">
    <property type="entry name" value="PROTEIN-LYSINE METHYLTRANSFERASE C42C1.13"/>
    <property type="match status" value="1"/>
</dbReference>
<evidence type="ECO:0000256" key="1">
    <source>
        <dbReference type="SAM" id="MobiDB-lite"/>
    </source>
</evidence>
<feature type="compositionally biased region" description="Acidic residues" evidence="1">
    <location>
        <begin position="1"/>
        <end position="10"/>
    </location>
</feature>
<dbReference type="Gene3D" id="3.40.50.150">
    <property type="entry name" value="Vaccinia Virus protein VP39"/>
    <property type="match status" value="1"/>
</dbReference>